<feature type="region of interest" description="Disordered" evidence="1">
    <location>
        <begin position="1"/>
        <end position="176"/>
    </location>
</feature>
<protein>
    <submittedName>
        <fullName evidence="2">Uncharacterized protein</fullName>
    </submittedName>
</protein>
<name>A0A6J4ME86_9ACTN</name>
<feature type="compositionally biased region" description="Basic residues" evidence="1">
    <location>
        <begin position="39"/>
        <end position="51"/>
    </location>
</feature>
<feature type="compositionally biased region" description="Basic residues" evidence="1">
    <location>
        <begin position="91"/>
        <end position="104"/>
    </location>
</feature>
<feature type="non-terminal residue" evidence="2">
    <location>
        <position position="176"/>
    </location>
</feature>
<sequence>DLSVPARPTSSRGSDRTAQDAGRGLGARALLPRRAAAAGRRRRDQAGRRRPGAVPGARCRAHDVGGVRGAPRPHRPARPRRAGARTGAARLRARVRRRRRRRGARSAGCPAGRRRGVGGVAGLVHPDRLRRLATPPPGGRRALPRSAAHGRRPGRAARRSRGHPARDRPVGAHRPV</sequence>
<evidence type="ECO:0000313" key="2">
    <source>
        <dbReference type="EMBL" id="CAA9355892.1"/>
    </source>
</evidence>
<feature type="compositionally biased region" description="Basic residues" evidence="1">
    <location>
        <begin position="71"/>
        <end position="83"/>
    </location>
</feature>
<feature type="non-terminal residue" evidence="2">
    <location>
        <position position="1"/>
    </location>
</feature>
<organism evidence="2">
    <name type="scientific">uncultured Nocardioidaceae bacterium</name>
    <dbReference type="NCBI Taxonomy" id="253824"/>
    <lineage>
        <taxon>Bacteria</taxon>
        <taxon>Bacillati</taxon>
        <taxon>Actinomycetota</taxon>
        <taxon>Actinomycetes</taxon>
        <taxon>Propionibacteriales</taxon>
        <taxon>Nocardioidaceae</taxon>
        <taxon>environmental samples</taxon>
    </lineage>
</organism>
<feature type="compositionally biased region" description="Basic residues" evidence="1">
    <location>
        <begin position="148"/>
        <end position="163"/>
    </location>
</feature>
<gene>
    <name evidence="2" type="ORF">AVDCRST_MAG36-2301</name>
</gene>
<reference evidence="2" key="1">
    <citation type="submission" date="2020-02" db="EMBL/GenBank/DDBJ databases">
        <authorList>
            <person name="Meier V. D."/>
        </authorList>
    </citation>
    <scope>NUCLEOTIDE SEQUENCE</scope>
    <source>
        <strain evidence="2">AVDCRST_MAG36</strain>
    </source>
</reference>
<feature type="compositionally biased region" description="Low complexity" evidence="1">
    <location>
        <begin position="19"/>
        <end position="38"/>
    </location>
</feature>
<proteinExistence type="predicted"/>
<accession>A0A6J4ME86</accession>
<evidence type="ECO:0000256" key="1">
    <source>
        <dbReference type="SAM" id="MobiDB-lite"/>
    </source>
</evidence>
<dbReference type="EMBL" id="CADCUH010000153">
    <property type="protein sequence ID" value="CAA9355892.1"/>
    <property type="molecule type" value="Genomic_DNA"/>
</dbReference>
<dbReference type="AlphaFoldDB" id="A0A6J4ME86"/>